<organism evidence="3 4">
    <name type="scientific">Tritrichomonas foetus</name>
    <dbReference type="NCBI Taxonomy" id="1144522"/>
    <lineage>
        <taxon>Eukaryota</taxon>
        <taxon>Metamonada</taxon>
        <taxon>Parabasalia</taxon>
        <taxon>Tritrichomonadida</taxon>
        <taxon>Tritrichomonadidae</taxon>
        <taxon>Tritrichomonas</taxon>
    </lineage>
</organism>
<dbReference type="GO" id="GO:0000785">
    <property type="term" value="C:chromatin"/>
    <property type="evidence" value="ECO:0007669"/>
    <property type="project" value="TreeGrafter"/>
</dbReference>
<comment type="caution">
    <text evidence="3">The sequence shown here is derived from an EMBL/GenBank/DDBJ whole genome shotgun (WGS) entry which is preliminary data.</text>
</comment>
<evidence type="ECO:0000256" key="2">
    <source>
        <dbReference type="SAM" id="MobiDB-lite"/>
    </source>
</evidence>
<dbReference type="GO" id="GO:0003682">
    <property type="term" value="F:chromatin binding"/>
    <property type="evidence" value="ECO:0007669"/>
    <property type="project" value="TreeGrafter"/>
</dbReference>
<dbReference type="GO" id="GO:0000793">
    <property type="term" value="C:condensed chromosome"/>
    <property type="evidence" value="ECO:0007669"/>
    <property type="project" value="TreeGrafter"/>
</dbReference>
<dbReference type="GO" id="GO:0000796">
    <property type="term" value="C:condensin complex"/>
    <property type="evidence" value="ECO:0007669"/>
    <property type="project" value="TreeGrafter"/>
</dbReference>
<dbReference type="GO" id="GO:0007076">
    <property type="term" value="P:mitotic chromosome condensation"/>
    <property type="evidence" value="ECO:0007669"/>
    <property type="project" value="TreeGrafter"/>
</dbReference>
<dbReference type="PANTHER" id="PTHR43941">
    <property type="entry name" value="STRUCTURAL MAINTENANCE OF CHROMOSOMES PROTEIN 2"/>
    <property type="match status" value="1"/>
</dbReference>
<feature type="compositionally biased region" description="Basic and acidic residues" evidence="2">
    <location>
        <begin position="611"/>
        <end position="621"/>
    </location>
</feature>
<sequence>MNEYSTTEQTSPGKFSTCTNTTNATCSTNFTQAENELNLLQNEILEQGKNIEQFILFHEKNHKQSPTFRALVMLFELFKSELSMNLSLRRNLMEEKQEHQQIIEFCEKLQIEKDQFFHQITKGSSTKICDYDHVISFVIDQMKIAENGLKFREKNKTLMSSNSKIEKENQNLITKNQKIEIENQNLKKQVNEMQSSIQSMSKIEMENHQLKLKINELQQAFDVQQAQNSLDYAKINAKCDMSEQKINILIEENNQLKKEKERIETLFNQQTTSNEQLQKKLELKKQKIESLKKEVYKYQTNHQSDQDVLSSDPNEVVSSLKNQNEHLKTQINQYKNELSDTQNAINEMKARFKRSSAIEEKISKLKQKNKNLKSQIKKNGDAVSLLQQCKDSYIASRNKAKEYRIQIEQLESKLKEHKNAFSRINELTSKVHLLESANQKIIDNIQNQSKDQSKVVAMRLQSLESKFNSIQQEYSSVSSENKRLYSQLRQSSVDMQRLEAENARLYTTVDRLQRDLNDSKSTAWLSNETANESSFSNQNNIRNLRDFRSNKSRTYYGEEEEVNANYDSDFIPVNIASSGSGRYAKTNNSDSSSSPNTMLQKEINSLQDDIASLKRDMKRVE</sequence>
<feature type="compositionally biased region" description="Low complexity" evidence="2">
    <location>
        <begin position="587"/>
        <end position="596"/>
    </location>
</feature>
<evidence type="ECO:0000313" key="4">
    <source>
        <dbReference type="Proteomes" id="UP000179807"/>
    </source>
</evidence>
<feature type="coiled-coil region" evidence="1">
    <location>
        <begin position="23"/>
        <end position="50"/>
    </location>
</feature>
<dbReference type="PANTHER" id="PTHR43941:SF1">
    <property type="entry name" value="STRUCTURAL MAINTENANCE OF CHROMOSOMES PROTEIN 2"/>
    <property type="match status" value="1"/>
</dbReference>
<keyword evidence="4" id="KW-1185">Reference proteome</keyword>
<dbReference type="Proteomes" id="UP000179807">
    <property type="component" value="Unassembled WGS sequence"/>
</dbReference>
<accession>A0A1J4L2U3</accession>
<keyword evidence="1" id="KW-0175">Coiled coil</keyword>
<dbReference type="RefSeq" id="XP_068369406.1">
    <property type="nucleotide sequence ID" value="XM_068497142.1"/>
</dbReference>
<feature type="coiled-coil region" evidence="1">
    <location>
        <begin position="162"/>
        <end position="427"/>
    </location>
</feature>
<dbReference type="GeneID" id="94831846"/>
<feature type="compositionally biased region" description="Polar residues" evidence="2">
    <location>
        <begin position="597"/>
        <end position="607"/>
    </location>
</feature>
<evidence type="ECO:0000256" key="1">
    <source>
        <dbReference type="SAM" id="Coils"/>
    </source>
</evidence>
<reference evidence="3" key="1">
    <citation type="submission" date="2016-10" db="EMBL/GenBank/DDBJ databases">
        <authorList>
            <person name="Benchimol M."/>
            <person name="Almeida L.G."/>
            <person name="Vasconcelos A.T."/>
            <person name="Perreira-Neves A."/>
            <person name="Rosa I.A."/>
            <person name="Tasca T."/>
            <person name="Bogo M.R."/>
            <person name="de Souza W."/>
        </authorList>
    </citation>
    <scope>NUCLEOTIDE SEQUENCE [LARGE SCALE GENOMIC DNA]</scope>
    <source>
        <strain evidence="3">K</strain>
    </source>
</reference>
<protein>
    <submittedName>
        <fullName evidence="3">Uncharacterized protein</fullName>
    </submittedName>
</protein>
<proteinExistence type="predicted"/>
<dbReference type="VEuPathDB" id="TrichDB:TRFO_13275"/>
<feature type="coiled-coil region" evidence="1">
    <location>
        <begin position="460"/>
        <end position="515"/>
    </location>
</feature>
<feature type="region of interest" description="Disordered" evidence="2">
    <location>
        <begin position="578"/>
        <end position="621"/>
    </location>
</feature>
<dbReference type="EMBL" id="MLAK01000123">
    <property type="protein sequence ID" value="OHT16270.1"/>
    <property type="molecule type" value="Genomic_DNA"/>
</dbReference>
<gene>
    <name evidence="3" type="ORF">TRFO_13275</name>
</gene>
<evidence type="ECO:0000313" key="3">
    <source>
        <dbReference type="EMBL" id="OHT16270.1"/>
    </source>
</evidence>
<name>A0A1J4L2U3_9EUKA</name>
<dbReference type="AlphaFoldDB" id="A0A1J4L2U3"/>